<dbReference type="GO" id="GO:0008270">
    <property type="term" value="F:zinc ion binding"/>
    <property type="evidence" value="ECO:0007669"/>
    <property type="project" value="UniProtKB-UniRule"/>
</dbReference>
<evidence type="ECO:0000256" key="3">
    <source>
        <dbReference type="ARBA" id="ARBA00022833"/>
    </source>
</evidence>
<gene>
    <name evidence="6 8" type="primary">mtnB</name>
    <name evidence="8" type="ORF">FED44_32265</name>
</gene>
<comment type="function">
    <text evidence="6">Catalyzes the dehydration of methylthioribulose-1-phosphate (MTRu-1-P) into 2,3-diketo-5-methylthiopentyl-1-phosphate (DK-MTP-1-P).</text>
</comment>
<evidence type="ECO:0000313" key="8">
    <source>
        <dbReference type="EMBL" id="TLP52385.1"/>
    </source>
</evidence>
<evidence type="ECO:0000256" key="2">
    <source>
        <dbReference type="ARBA" id="ARBA00022723"/>
    </source>
</evidence>
<dbReference type="PANTHER" id="PTHR22789">
    <property type="entry name" value="FUCULOSE PHOSPHATE ALDOLASE"/>
    <property type="match status" value="1"/>
</dbReference>
<feature type="binding site" evidence="6">
    <location>
        <position position="104"/>
    </location>
    <ligand>
        <name>Zn(2+)</name>
        <dbReference type="ChEBI" id="CHEBI:29105"/>
    </ligand>
</feature>
<keyword evidence="9" id="KW-1185">Reference proteome</keyword>
<reference evidence="8" key="1">
    <citation type="submission" date="2019-05" db="EMBL/GenBank/DDBJ databases">
        <title>Isolation, diversity and antifungal activity of Actinobacteria from wheat.</title>
        <authorList>
            <person name="Yu B."/>
        </authorList>
    </citation>
    <scope>NUCLEOTIDE SEQUENCE [LARGE SCALE GENOMIC DNA]</scope>
    <source>
        <strain evidence="8">NEAU-HEGS1-5</strain>
    </source>
</reference>
<evidence type="ECO:0000259" key="7">
    <source>
        <dbReference type="SMART" id="SM01007"/>
    </source>
</evidence>
<evidence type="ECO:0000256" key="1">
    <source>
        <dbReference type="ARBA" id="ARBA00022605"/>
    </source>
</evidence>
<keyword evidence="5 6" id="KW-0456">Lyase</keyword>
<evidence type="ECO:0000256" key="4">
    <source>
        <dbReference type="ARBA" id="ARBA00023167"/>
    </source>
</evidence>
<keyword evidence="1 6" id="KW-0028">Amino-acid biosynthesis</keyword>
<feature type="domain" description="Class II aldolase/adducin N-terminal" evidence="7">
    <location>
        <begin position="12"/>
        <end position="211"/>
    </location>
</feature>
<dbReference type="HAMAP" id="MF_01677">
    <property type="entry name" value="Salvage_MtnB"/>
    <property type="match status" value="1"/>
</dbReference>
<comment type="caution">
    <text evidence="8">The sequence shown here is derived from an EMBL/GenBank/DDBJ whole genome shotgun (WGS) entry which is preliminary data.</text>
</comment>
<evidence type="ECO:0000256" key="5">
    <source>
        <dbReference type="ARBA" id="ARBA00023239"/>
    </source>
</evidence>
<dbReference type="EMBL" id="VANP01000019">
    <property type="protein sequence ID" value="TLP52385.1"/>
    <property type="molecule type" value="Genomic_DNA"/>
</dbReference>
<dbReference type="InterPro" id="IPR017714">
    <property type="entry name" value="MethylthioRu-1-P_deHdtase_MtnB"/>
</dbReference>
<comment type="catalytic activity">
    <reaction evidence="6">
        <text>5-(methylsulfanyl)-D-ribulose 1-phosphate = 5-methylsulfanyl-2,3-dioxopentyl phosphate + H2O</text>
        <dbReference type="Rhea" id="RHEA:15549"/>
        <dbReference type="ChEBI" id="CHEBI:15377"/>
        <dbReference type="ChEBI" id="CHEBI:58548"/>
        <dbReference type="ChEBI" id="CHEBI:58828"/>
        <dbReference type="EC" id="4.2.1.109"/>
    </reaction>
</comment>
<dbReference type="Pfam" id="PF00596">
    <property type="entry name" value="Aldolase_II"/>
    <property type="match status" value="1"/>
</dbReference>
<dbReference type="OrthoDB" id="9786287at2"/>
<proteinExistence type="inferred from homology"/>
<dbReference type="GO" id="GO:0005829">
    <property type="term" value="C:cytosol"/>
    <property type="evidence" value="ECO:0007669"/>
    <property type="project" value="TreeGrafter"/>
</dbReference>
<evidence type="ECO:0000256" key="6">
    <source>
        <dbReference type="HAMAP-Rule" id="MF_01677"/>
    </source>
</evidence>
<accession>A0A5R8YIL3</accession>
<dbReference type="GO" id="GO:0046570">
    <property type="term" value="F:methylthioribulose 1-phosphate dehydratase activity"/>
    <property type="evidence" value="ECO:0007669"/>
    <property type="project" value="UniProtKB-UniRule"/>
</dbReference>
<dbReference type="PANTHER" id="PTHR22789:SF0">
    <property type="entry name" value="3-OXO-TETRONATE 4-PHOSPHATE DECARBOXYLASE-RELATED"/>
    <property type="match status" value="1"/>
</dbReference>
<sequence>MITNVDHDVAARSLAETARELYARGWMEGTAGNLSTRLPNEAGHALITASGRGKGRLTAADTVEVRIATGAPVRPDAPRPSAETAIHMALLRLFGDCGAVVHAHPPYATIAAAHAWESDTEAEIPLIRFRDFELIKGFGVRDPAEVAVPVFPNWPRVARIGEDIETHFTGLTPGFPTVLLIAHHGATAWGPDLDSARDRLECLEALCRLRYLNSVATTIQETP</sequence>
<dbReference type="NCBIfam" id="TIGR03328">
    <property type="entry name" value="salvage_mtnB"/>
    <property type="match status" value="1"/>
</dbReference>
<comment type="pathway">
    <text evidence="6">Amino-acid biosynthesis; L-methionine biosynthesis via salvage pathway; L-methionine from S-methyl-5-thio-alpha-D-ribose 1-phosphate: step 2/6.</text>
</comment>
<comment type="cofactor">
    <cofactor evidence="6">
        <name>Zn(2+)</name>
        <dbReference type="ChEBI" id="CHEBI:29105"/>
    </cofactor>
    <text evidence="6">Binds 1 zinc ion per subunit.</text>
</comment>
<dbReference type="GO" id="GO:0016832">
    <property type="term" value="F:aldehyde-lyase activity"/>
    <property type="evidence" value="ECO:0007669"/>
    <property type="project" value="TreeGrafter"/>
</dbReference>
<organism evidence="8 9">
    <name type="scientific">Microbispora triticiradicis</name>
    <dbReference type="NCBI Taxonomy" id="2200763"/>
    <lineage>
        <taxon>Bacteria</taxon>
        <taxon>Bacillati</taxon>
        <taxon>Actinomycetota</taxon>
        <taxon>Actinomycetes</taxon>
        <taxon>Streptosporangiales</taxon>
        <taxon>Streptosporangiaceae</taxon>
        <taxon>Microbispora</taxon>
    </lineage>
</organism>
<dbReference type="AlphaFoldDB" id="A0A5R8YIL3"/>
<dbReference type="SUPFAM" id="SSF53639">
    <property type="entry name" value="AraD/HMP-PK domain-like"/>
    <property type="match status" value="1"/>
</dbReference>
<dbReference type="GO" id="GO:0019323">
    <property type="term" value="P:pentose catabolic process"/>
    <property type="evidence" value="ECO:0007669"/>
    <property type="project" value="TreeGrafter"/>
</dbReference>
<comment type="similarity">
    <text evidence="6">Belongs to the aldolase class II family. MtnB subfamily.</text>
</comment>
<dbReference type="InterPro" id="IPR001303">
    <property type="entry name" value="Aldolase_II/adducin_N"/>
</dbReference>
<dbReference type="Proteomes" id="UP000309033">
    <property type="component" value="Unassembled WGS sequence"/>
</dbReference>
<dbReference type="EC" id="4.2.1.109" evidence="6"/>
<dbReference type="InterPro" id="IPR050197">
    <property type="entry name" value="Aldolase_class_II_sugar_metab"/>
</dbReference>
<evidence type="ECO:0000313" key="9">
    <source>
        <dbReference type="Proteomes" id="UP000309033"/>
    </source>
</evidence>
<keyword evidence="4 6" id="KW-0486">Methionine biosynthesis</keyword>
<dbReference type="Gene3D" id="3.40.225.10">
    <property type="entry name" value="Class II aldolase/adducin N-terminal domain"/>
    <property type="match status" value="1"/>
</dbReference>
<dbReference type="InterPro" id="IPR036409">
    <property type="entry name" value="Aldolase_II/adducin_N_sf"/>
</dbReference>
<dbReference type="SMART" id="SM01007">
    <property type="entry name" value="Aldolase_II"/>
    <property type="match status" value="1"/>
</dbReference>
<protein>
    <recommendedName>
        <fullName evidence="6">Methylthioribulose-1-phosphate dehydratase</fullName>
        <shortName evidence="6">MTRu-1-P dehydratase</shortName>
        <ecNumber evidence="6">4.2.1.109</ecNumber>
    </recommendedName>
</protein>
<dbReference type="GO" id="GO:0019509">
    <property type="term" value="P:L-methionine salvage from methylthioadenosine"/>
    <property type="evidence" value="ECO:0007669"/>
    <property type="project" value="UniProtKB-UniRule"/>
</dbReference>
<keyword evidence="3 6" id="KW-0862">Zinc</keyword>
<name>A0A5R8YIL3_9ACTN</name>
<dbReference type="UniPathway" id="UPA00904">
    <property type="reaction ID" value="UER00875"/>
</dbReference>
<keyword evidence="2 6" id="KW-0479">Metal-binding</keyword>
<feature type="binding site" evidence="6">
    <location>
        <position position="102"/>
    </location>
    <ligand>
        <name>Zn(2+)</name>
        <dbReference type="ChEBI" id="CHEBI:29105"/>
    </ligand>
</feature>